<dbReference type="Proteomes" id="UP000015103">
    <property type="component" value="Unassembled WGS sequence"/>
</dbReference>
<dbReference type="PANTHER" id="PTHR33444">
    <property type="entry name" value="SI:DKEY-19B23.12-RELATED"/>
    <property type="match status" value="1"/>
</dbReference>
<proteinExistence type="predicted"/>
<accession>T1HNJ8</accession>
<dbReference type="InParanoid" id="T1HNJ8"/>
<sequence>VFFFGKRLITVNYLLTYCASAIRRAKCEPLWFRDVLYCASTAIYLLTDLRMCFFCILVFDELILNGIQFVRDCPKEPHIPVYMIVGGIFGTFKMIWVVWRQVKSRRFERRRDRSGPPQDPLSTPSKVVDILLTAFLLVWFVLGNVWILGIYWPEFEPTLFEPNRKEIPLD</sequence>
<protein>
    <submittedName>
        <fullName evidence="1">Uncharacterized protein</fullName>
    </submittedName>
</protein>
<organism evidence="1 2">
    <name type="scientific">Rhodnius prolixus</name>
    <name type="common">Triatomid bug</name>
    <dbReference type="NCBI Taxonomy" id="13249"/>
    <lineage>
        <taxon>Eukaryota</taxon>
        <taxon>Metazoa</taxon>
        <taxon>Ecdysozoa</taxon>
        <taxon>Arthropoda</taxon>
        <taxon>Hexapoda</taxon>
        <taxon>Insecta</taxon>
        <taxon>Pterygota</taxon>
        <taxon>Neoptera</taxon>
        <taxon>Paraneoptera</taxon>
        <taxon>Hemiptera</taxon>
        <taxon>Heteroptera</taxon>
        <taxon>Panheteroptera</taxon>
        <taxon>Cimicomorpha</taxon>
        <taxon>Reduviidae</taxon>
        <taxon>Triatominae</taxon>
        <taxon>Rhodnius</taxon>
    </lineage>
</organism>
<dbReference type="VEuPathDB" id="VectorBase:RPRC005622"/>
<dbReference type="PANTHER" id="PTHR33444:SF7">
    <property type="entry name" value="TRANSMEMBRANE PROTEIN 272"/>
    <property type="match status" value="1"/>
</dbReference>
<dbReference type="EnsemblMetazoa" id="RPRC005622-RA">
    <property type="protein sequence ID" value="RPRC005622-PA"/>
    <property type="gene ID" value="RPRC005622"/>
</dbReference>
<reference evidence="1" key="1">
    <citation type="submission" date="2015-05" db="UniProtKB">
        <authorList>
            <consortium name="EnsemblMetazoa"/>
        </authorList>
    </citation>
    <scope>IDENTIFICATION</scope>
</reference>
<dbReference type="EMBL" id="ACPB03031403">
    <property type="status" value="NOT_ANNOTATED_CDS"/>
    <property type="molecule type" value="Genomic_DNA"/>
</dbReference>
<evidence type="ECO:0000313" key="1">
    <source>
        <dbReference type="EnsemblMetazoa" id="RPRC005622-PA"/>
    </source>
</evidence>
<keyword evidence="2" id="KW-1185">Reference proteome</keyword>
<dbReference type="AlphaFoldDB" id="T1HNJ8"/>
<dbReference type="InterPro" id="IPR040350">
    <property type="entry name" value="TMEM272"/>
</dbReference>
<dbReference type="STRING" id="13249.T1HNJ8"/>
<dbReference type="HOGENOM" id="CLU_1574665_0_0_1"/>
<dbReference type="eggNOG" id="ENOG502QSBX">
    <property type="taxonomic scope" value="Eukaryota"/>
</dbReference>
<evidence type="ECO:0000313" key="2">
    <source>
        <dbReference type="Proteomes" id="UP000015103"/>
    </source>
</evidence>
<name>T1HNJ8_RHOPR</name>